<dbReference type="PANTHER" id="PTHR21450:SF7">
    <property type="entry name" value="DNA LIGASE (DUF630 AND DUF632)"/>
    <property type="match status" value="1"/>
</dbReference>
<dbReference type="InterPro" id="IPR006868">
    <property type="entry name" value="DUF630"/>
</dbReference>
<keyword evidence="1" id="KW-0175">Coiled coil</keyword>
<dbReference type="OrthoDB" id="674656at2759"/>
<protein>
    <recommendedName>
        <fullName evidence="7">DUF632 domain-containing protein</fullName>
    </recommendedName>
</protein>
<sequence length="743" mass="84890">MGCTQSKIENEEAVARCKDRKHFMKEAVSARNAFAAAHSSYAMYLKNTGAALSDYAQGEVQNPQLAHQAQPNSSSSSSSSTVAQAAQFVETLPPPPPPPSNFAPPAPLQRAATMPDIKIPMPDPPPRPKPIMEEDEDEDEIDNEGSVNLRRRRSSRSGSRGGHREVVEEVPESNRAPPPENRTIQPSYQQDNYSYDYFFNVDTMPRPTLSEVEEDNISKEEIDRNIFDERPKRVDDEEEVVVKSSAKVEVEPVPEKSVEAPPPPPDPAAAAAAAAAVAAKSLKKAKQAGPGATEGKRVVKANVNLLQIFVELDDHFLKASESAHEVSKMLEATRLHYHSNFADNRGHIDHSARVMRVITWNRSFRGLANNDDLNDDFNSEEQETHATVLDKLLAWEKKLYDEVKAGELMKFEYQRKVNALNRLKKRGTNSDALEKAKAAVSHLHTRYIVDMQSMDSTVSEINRLRDEQLYPKLVQLVDGMATMWETMQYHHENQSKIVQKLRYLDISQSPKETSEHHHERTVQLYAVVNEWHLQFEKLVFKQKDYMKALTTWLKLNLIPTESSLKEKVSSPPRQQTPPIQKLLMAWQEHLEKLPDELARSAIFNFAAVIDTIVHQQVEEMRLREKCKDTEKELSRKKRQFEDWYRKYMERQIPNEGEPAEDTTSNNGLAERQFMVDSLEKRLEEEQEDYQRHCLHVREKSLASVKTRLPELFRALSDFAVACSEMYRDLRSRSPPQNHHESSA</sequence>
<feature type="compositionally biased region" description="Pro residues" evidence="2">
    <location>
        <begin position="92"/>
        <end position="107"/>
    </location>
</feature>
<dbReference type="Pfam" id="PF04782">
    <property type="entry name" value="DUF632"/>
    <property type="match status" value="1"/>
</dbReference>
<feature type="domain" description="DUF632" evidence="3">
    <location>
        <begin position="305"/>
        <end position="610"/>
    </location>
</feature>
<feature type="compositionally biased region" description="Acidic residues" evidence="2">
    <location>
        <begin position="133"/>
        <end position="143"/>
    </location>
</feature>
<dbReference type="KEGG" id="mnt:21408849"/>
<evidence type="ECO:0000256" key="1">
    <source>
        <dbReference type="SAM" id="Coils"/>
    </source>
</evidence>
<dbReference type="AlphaFoldDB" id="W9REC6"/>
<dbReference type="Proteomes" id="UP000030645">
    <property type="component" value="Unassembled WGS sequence"/>
</dbReference>
<reference evidence="6" key="1">
    <citation type="submission" date="2013-01" db="EMBL/GenBank/DDBJ databases">
        <title>Draft Genome Sequence of a Mulberry Tree, Morus notabilis C.K. Schneid.</title>
        <authorList>
            <person name="He N."/>
            <person name="Zhao S."/>
        </authorList>
    </citation>
    <scope>NUCLEOTIDE SEQUENCE</scope>
</reference>
<dbReference type="PANTHER" id="PTHR21450">
    <property type="entry name" value="PROTEIN ALTERED PHOSPHATE STARVATION RESPONSE 1"/>
    <property type="match status" value="1"/>
</dbReference>
<dbReference type="Pfam" id="PF04783">
    <property type="entry name" value="DUF630"/>
    <property type="match status" value="1"/>
</dbReference>
<organism evidence="5 6">
    <name type="scientific">Morus notabilis</name>
    <dbReference type="NCBI Taxonomy" id="981085"/>
    <lineage>
        <taxon>Eukaryota</taxon>
        <taxon>Viridiplantae</taxon>
        <taxon>Streptophyta</taxon>
        <taxon>Embryophyta</taxon>
        <taxon>Tracheophyta</taxon>
        <taxon>Spermatophyta</taxon>
        <taxon>Magnoliopsida</taxon>
        <taxon>eudicotyledons</taxon>
        <taxon>Gunneridae</taxon>
        <taxon>Pentapetalae</taxon>
        <taxon>rosids</taxon>
        <taxon>fabids</taxon>
        <taxon>Rosales</taxon>
        <taxon>Moraceae</taxon>
        <taxon>Moreae</taxon>
        <taxon>Morus</taxon>
    </lineage>
</organism>
<feature type="compositionally biased region" description="Polar residues" evidence="2">
    <location>
        <begin position="182"/>
        <end position="193"/>
    </location>
</feature>
<evidence type="ECO:0000313" key="6">
    <source>
        <dbReference type="Proteomes" id="UP000030645"/>
    </source>
</evidence>
<dbReference type="STRING" id="981085.W9REC6"/>
<evidence type="ECO:0000259" key="3">
    <source>
        <dbReference type="Pfam" id="PF04782"/>
    </source>
</evidence>
<proteinExistence type="predicted"/>
<dbReference type="InterPro" id="IPR006867">
    <property type="entry name" value="DUF632"/>
</dbReference>
<feature type="region of interest" description="Disordered" evidence="2">
    <location>
        <begin position="62"/>
        <end position="193"/>
    </location>
</feature>
<dbReference type="eggNOG" id="ENOG502QQXC">
    <property type="taxonomic scope" value="Eukaryota"/>
</dbReference>
<gene>
    <name evidence="5" type="ORF">L484_026183</name>
</gene>
<evidence type="ECO:0008006" key="7">
    <source>
        <dbReference type="Google" id="ProtNLM"/>
    </source>
</evidence>
<feature type="domain" description="DUF630" evidence="4">
    <location>
        <begin position="1"/>
        <end position="59"/>
    </location>
</feature>
<accession>W9REC6</accession>
<evidence type="ECO:0000313" key="5">
    <source>
        <dbReference type="EMBL" id="EXB74489.1"/>
    </source>
</evidence>
<keyword evidence="6" id="KW-1185">Reference proteome</keyword>
<feature type="coiled-coil region" evidence="1">
    <location>
        <begin position="619"/>
        <end position="695"/>
    </location>
</feature>
<evidence type="ECO:0000259" key="4">
    <source>
        <dbReference type="Pfam" id="PF04783"/>
    </source>
</evidence>
<name>W9REC6_9ROSA</name>
<feature type="compositionally biased region" description="Polar residues" evidence="2">
    <location>
        <begin position="62"/>
        <end position="72"/>
    </location>
</feature>
<evidence type="ECO:0000256" key="2">
    <source>
        <dbReference type="SAM" id="MobiDB-lite"/>
    </source>
</evidence>
<dbReference type="EMBL" id="KE344648">
    <property type="protein sequence ID" value="EXB74489.1"/>
    <property type="molecule type" value="Genomic_DNA"/>
</dbReference>